<feature type="compositionally biased region" description="Polar residues" evidence="1">
    <location>
        <begin position="13"/>
        <end position="26"/>
    </location>
</feature>
<dbReference type="Proteomes" id="UP000315295">
    <property type="component" value="Unassembled WGS sequence"/>
</dbReference>
<reference evidence="2 3" key="1">
    <citation type="journal article" date="2019" name="G3 (Bethesda)">
        <title>Sequencing of a Wild Apple (Malus baccata) Genome Unravels the Differences Between Cultivated and Wild Apple Species Regarding Disease Resistance and Cold Tolerance.</title>
        <authorList>
            <person name="Chen X."/>
        </authorList>
    </citation>
    <scope>NUCLEOTIDE SEQUENCE [LARGE SCALE GENOMIC DNA]</scope>
    <source>
        <strain evidence="3">cv. Shandingzi</strain>
        <tissue evidence="2">Leaves</tissue>
    </source>
</reference>
<protein>
    <submittedName>
        <fullName evidence="2">Uncharacterized protein</fullName>
    </submittedName>
</protein>
<proteinExistence type="predicted"/>
<organism evidence="2 3">
    <name type="scientific">Malus baccata</name>
    <name type="common">Siberian crab apple</name>
    <name type="synonym">Pyrus baccata</name>
    <dbReference type="NCBI Taxonomy" id="106549"/>
    <lineage>
        <taxon>Eukaryota</taxon>
        <taxon>Viridiplantae</taxon>
        <taxon>Streptophyta</taxon>
        <taxon>Embryophyta</taxon>
        <taxon>Tracheophyta</taxon>
        <taxon>Spermatophyta</taxon>
        <taxon>Magnoliopsida</taxon>
        <taxon>eudicotyledons</taxon>
        <taxon>Gunneridae</taxon>
        <taxon>Pentapetalae</taxon>
        <taxon>rosids</taxon>
        <taxon>fabids</taxon>
        <taxon>Rosales</taxon>
        <taxon>Rosaceae</taxon>
        <taxon>Amygdaloideae</taxon>
        <taxon>Maleae</taxon>
        <taxon>Malus</taxon>
    </lineage>
</organism>
<feature type="region of interest" description="Disordered" evidence="1">
    <location>
        <begin position="59"/>
        <end position="86"/>
    </location>
</feature>
<evidence type="ECO:0000256" key="1">
    <source>
        <dbReference type="SAM" id="MobiDB-lite"/>
    </source>
</evidence>
<feature type="region of interest" description="Disordered" evidence="1">
    <location>
        <begin position="1"/>
        <end position="31"/>
    </location>
</feature>
<gene>
    <name evidence="2" type="ORF">C1H46_041020</name>
</gene>
<keyword evidence="3" id="KW-1185">Reference proteome</keyword>
<dbReference type="AlphaFoldDB" id="A0A540KGV6"/>
<evidence type="ECO:0000313" key="2">
    <source>
        <dbReference type="EMBL" id="TQD73434.1"/>
    </source>
</evidence>
<accession>A0A540KGV6</accession>
<evidence type="ECO:0000313" key="3">
    <source>
        <dbReference type="Proteomes" id="UP000315295"/>
    </source>
</evidence>
<comment type="caution">
    <text evidence="2">The sequence shown here is derived from an EMBL/GenBank/DDBJ whole genome shotgun (WGS) entry which is preliminary data.</text>
</comment>
<sequence length="137" mass="16162">MRQREMLEFRTPQHPSSMGSGTNTWGGASPLLARNIPKESLEQKYLRLNTIRTRDEIFPAKDDDEFDNLPKTPPHKQECPPTPSRSRKQYIMKLLFTPKRNKRTTTRTMDTATLGWNSKKSWFPRMDPKKRWPQGWC</sequence>
<name>A0A540KGV6_MALBA</name>
<dbReference type="EMBL" id="VIEB01001286">
    <property type="protein sequence ID" value="TQD73434.1"/>
    <property type="molecule type" value="Genomic_DNA"/>
</dbReference>